<organism evidence="7 8">
    <name type="scientific">Albidovulum litorale</name>
    <dbReference type="NCBI Taxonomy" id="2984134"/>
    <lineage>
        <taxon>Bacteria</taxon>
        <taxon>Pseudomonadati</taxon>
        <taxon>Pseudomonadota</taxon>
        <taxon>Alphaproteobacteria</taxon>
        <taxon>Rhodobacterales</taxon>
        <taxon>Paracoccaceae</taxon>
        <taxon>Albidovulum</taxon>
    </lineage>
</organism>
<feature type="transmembrane region" description="Helical" evidence="6">
    <location>
        <begin position="73"/>
        <end position="93"/>
    </location>
</feature>
<keyword evidence="4 6" id="KW-1133">Transmembrane helix</keyword>
<evidence type="ECO:0000313" key="8">
    <source>
        <dbReference type="Proteomes" id="UP001652564"/>
    </source>
</evidence>
<dbReference type="PIRSF" id="PIRSF006324">
    <property type="entry name" value="LeuE"/>
    <property type="match status" value="1"/>
</dbReference>
<evidence type="ECO:0000256" key="2">
    <source>
        <dbReference type="ARBA" id="ARBA00022475"/>
    </source>
</evidence>
<name>A0ABT2ZSS6_9RHOB</name>
<dbReference type="EMBL" id="JAOWKZ010000004">
    <property type="protein sequence ID" value="MCV2874068.1"/>
    <property type="molecule type" value="Genomic_DNA"/>
</dbReference>
<reference evidence="7 8" key="1">
    <citation type="submission" date="2022-10" db="EMBL/GenBank/DDBJ databases">
        <title>Defluviimonas sp. nov., isolated from ocean surface sediments.</title>
        <authorList>
            <person name="He W."/>
            <person name="Wang L."/>
            <person name="Zhang D.-F."/>
        </authorList>
    </citation>
    <scope>NUCLEOTIDE SEQUENCE [LARGE SCALE GENOMIC DNA]</scope>
    <source>
        <strain evidence="7 8">WL0050</strain>
    </source>
</reference>
<evidence type="ECO:0000256" key="3">
    <source>
        <dbReference type="ARBA" id="ARBA00022692"/>
    </source>
</evidence>
<keyword evidence="3 6" id="KW-0812">Transmembrane</keyword>
<dbReference type="PANTHER" id="PTHR30086:SF20">
    <property type="entry name" value="ARGININE EXPORTER PROTEIN ARGO-RELATED"/>
    <property type="match status" value="1"/>
</dbReference>
<evidence type="ECO:0000256" key="5">
    <source>
        <dbReference type="ARBA" id="ARBA00023136"/>
    </source>
</evidence>
<evidence type="ECO:0000256" key="6">
    <source>
        <dbReference type="SAM" id="Phobius"/>
    </source>
</evidence>
<comment type="caution">
    <text evidence="7">The sequence shown here is derived from an EMBL/GenBank/DDBJ whole genome shotgun (WGS) entry which is preliminary data.</text>
</comment>
<gene>
    <name evidence="7" type="ORF">OEZ71_17360</name>
</gene>
<proteinExistence type="predicted"/>
<sequence length="207" mass="21562">MIVDPLTLAAFIPAALALNLTPGADMMFCFAQGLRGGPRAAVAASAGITAGSMLNVTLAGIGLGALVASMPGLFHAIRWIGVAYLLYLAWRTLRTPVMRAETPSVRPSRAFRDGFLVNVSNPKVILFILAFIPQFVDPARGAVLAQFLIFGTVIGFGGLIINGAVGLGAGGMGRVLARNAGVERALRWASATVFGLLAAKLAWDNRA</sequence>
<evidence type="ECO:0000256" key="4">
    <source>
        <dbReference type="ARBA" id="ARBA00022989"/>
    </source>
</evidence>
<feature type="transmembrane region" description="Helical" evidence="6">
    <location>
        <begin position="40"/>
        <end position="67"/>
    </location>
</feature>
<accession>A0ABT2ZSS6</accession>
<dbReference type="PANTHER" id="PTHR30086">
    <property type="entry name" value="ARGININE EXPORTER PROTEIN ARGO"/>
    <property type="match status" value="1"/>
</dbReference>
<evidence type="ECO:0000256" key="1">
    <source>
        <dbReference type="ARBA" id="ARBA00004651"/>
    </source>
</evidence>
<feature type="transmembrane region" description="Helical" evidence="6">
    <location>
        <begin position="142"/>
        <end position="165"/>
    </location>
</feature>
<comment type="subcellular location">
    <subcellularLocation>
        <location evidence="1">Cell membrane</location>
        <topology evidence="1">Multi-pass membrane protein</topology>
    </subcellularLocation>
</comment>
<dbReference type="InterPro" id="IPR001123">
    <property type="entry name" value="LeuE-type"/>
</dbReference>
<evidence type="ECO:0000313" key="7">
    <source>
        <dbReference type="EMBL" id="MCV2874068.1"/>
    </source>
</evidence>
<keyword evidence="8" id="KW-1185">Reference proteome</keyword>
<dbReference type="RefSeq" id="WP_263741320.1">
    <property type="nucleotide sequence ID" value="NZ_JAOWKZ010000004.1"/>
</dbReference>
<keyword evidence="2" id="KW-1003">Cell membrane</keyword>
<feature type="transmembrane region" description="Helical" evidence="6">
    <location>
        <begin position="114"/>
        <end position="136"/>
    </location>
</feature>
<feature type="transmembrane region" description="Helical" evidence="6">
    <location>
        <begin position="6"/>
        <end position="28"/>
    </location>
</feature>
<keyword evidence="5 6" id="KW-0472">Membrane</keyword>
<dbReference type="Pfam" id="PF01810">
    <property type="entry name" value="LysE"/>
    <property type="match status" value="1"/>
</dbReference>
<protein>
    <submittedName>
        <fullName evidence="7">LysE family translocator</fullName>
    </submittedName>
</protein>
<dbReference type="Proteomes" id="UP001652564">
    <property type="component" value="Unassembled WGS sequence"/>
</dbReference>